<gene>
    <name evidence="1" type="ORF">AYI69_g1385</name>
</gene>
<proteinExistence type="predicted"/>
<dbReference type="AlphaFoldDB" id="A0A1R1YQH7"/>
<evidence type="ECO:0000313" key="1">
    <source>
        <dbReference type="EMBL" id="OMJ29120.1"/>
    </source>
</evidence>
<keyword evidence="2" id="KW-1185">Reference proteome</keyword>
<organism evidence="1 2">
    <name type="scientific">Smittium culicis</name>
    <dbReference type="NCBI Taxonomy" id="133412"/>
    <lineage>
        <taxon>Eukaryota</taxon>
        <taxon>Fungi</taxon>
        <taxon>Fungi incertae sedis</taxon>
        <taxon>Zoopagomycota</taxon>
        <taxon>Kickxellomycotina</taxon>
        <taxon>Harpellomycetes</taxon>
        <taxon>Harpellales</taxon>
        <taxon>Legeriomycetaceae</taxon>
        <taxon>Smittium</taxon>
    </lineage>
</organism>
<accession>A0A1R1YQH7</accession>
<evidence type="ECO:0000313" key="2">
    <source>
        <dbReference type="Proteomes" id="UP000187429"/>
    </source>
</evidence>
<dbReference type="EMBL" id="LSSM01000374">
    <property type="protein sequence ID" value="OMJ29120.1"/>
    <property type="molecule type" value="Genomic_DNA"/>
</dbReference>
<name>A0A1R1YQH7_9FUNG</name>
<protein>
    <submittedName>
        <fullName evidence="1">Uncharacterized protein</fullName>
    </submittedName>
</protein>
<sequence length="116" mass="13084">MCRCRTQDGDLGTNLSHDLYKRLSDVPSSSRCVHAYTVYHKSGDGNKHSVNVFEGSEVQYPGSSMRGQQTTECFPDEIDMSDELYRESSTSVNRSPTWTSYASKILGTQQLLFFDI</sequence>
<reference evidence="2" key="1">
    <citation type="submission" date="2017-01" db="EMBL/GenBank/DDBJ databases">
        <authorList>
            <person name="Wang Y."/>
            <person name="White M."/>
            <person name="Kvist S."/>
            <person name="Moncalvo J.-M."/>
        </authorList>
    </citation>
    <scope>NUCLEOTIDE SEQUENCE [LARGE SCALE GENOMIC DNA]</scope>
    <source>
        <strain evidence="2">ID-206-W2</strain>
    </source>
</reference>
<comment type="caution">
    <text evidence="1">The sequence shown here is derived from an EMBL/GenBank/DDBJ whole genome shotgun (WGS) entry which is preliminary data.</text>
</comment>
<dbReference type="Proteomes" id="UP000187429">
    <property type="component" value="Unassembled WGS sequence"/>
</dbReference>